<proteinExistence type="predicted"/>
<accession>A0ABQ4WG93</accession>
<keyword evidence="1" id="KW-0175">Coiled coil</keyword>
<dbReference type="Proteomes" id="UP001151760">
    <property type="component" value="Unassembled WGS sequence"/>
</dbReference>
<sequence length="205" mass="24149">MEDRDMTMEEYVQYETEKALRMGKVYNWETAMYGKISWRLDDDNINDLRIFETRFPAIVYDDALTFESCFSSETTVSPQHVDELIWKNETSLSEYDDEKYNVISYNDLFLFNIIFADELKLDTDNDDDKIDTKIPSYNMCDNEEHASQNVKEYEDERVVLANLIANLKLDHDENKKILKKLKKAKASLTRELNECKSAVEESNDI</sequence>
<evidence type="ECO:0000256" key="1">
    <source>
        <dbReference type="SAM" id="Coils"/>
    </source>
</evidence>
<gene>
    <name evidence="2" type="ORF">Tco_0625251</name>
</gene>
<comment type="caution">
    <text evidence="2">The sequence shown here is derived from an EMBL/GenBank/DDBJ whole genome shotgun (WGS) entry which is preliminary data.</text>
</comment>
<protein>
    <submittedName>
        <fullName evidence="2">Uncharacterized protein</fullName>
    </submittedName>
</protein>
<reference evidence="2" key="2">
    <citation type="submission" date="2022-01" db="EMBL/GenBank/DDBJ databases">
        <authorList>
            <person name="Yamashiro T."/>
            <person name="Shiraishi A."/>
            <person name="Satake H."/>
            <person name="Nakayama K."/>
        </authorList>
    </citation>
    <scope>NUCLEOTIDE SEQUENCE</scope>
</reference>
<reference evidence="2" key="1">
    <citation type="journal article" date="2022" name="Int. J. Mol. Sci.">
        <title>Draft Genome of Tanacetum Coccineum: Genomic Comparison of Closely Related Tanacetum-Family Plants.</title>
        <authorList>
            <person name="Yamashiro T."/>
            <person name="Shiraishi A."/>
            <person name="Nakayama K."/>
            <person name="Satake H."/>
        </authorList>
    </citation>
    <scope>NUCLEOTIDE SEQUENCE</scope>
</reference>
<evidence type="ECO:0000313" key="3">
    <source>
        <dbReference type="Proteomes" id="UP001151760"/>
    </source>
</evidence>
<keyword evidence="3" id="KW-1185">Reference proteome</keyword>
<dbReference type="EMBL" id="BQNB010008616">
    <property type="protein sequence ID" value="GJS51889.1"/>
    <property type="molecule type" value="Genomic_DNA"/>
</dbReference>
<name>A0ABQ4WG93_9ASTR</name>
<feature type="coiled-coil region" evidence="1">
    <location>
        <begin position="150"/>
        <end position="201"/>
    </location>
</feature>
<organism evidence="2 3">
    <name type="scientific">Tanacetum coccineum</name>
    <dbReference type="NCBI Taxonomy" id="301880"/>
    <lineage>
        <taxon>Eukaryota</taxon>
        <taxon>Viridiplantae</taxon>
        <taxon>Streptophyta</taxon>
        <taxon>Embryophyta</taxon>
        <taxon>Tracheophyta</taxon>
        <taxon>Spermatophyta</taxon>
        <taxon>Magnoliopsida</taxon>
        <taxon>eudicotyledons</taxon>
        <taxon>Gunneridae</taxon>
        <taxon>Pentapetalae</taxon>
        <taxon>asterids</taxon>
        <taxon>campanulids</taxon>
        <taxon>Asterales</taxon>
        <taxon>Asteraceae</taxon>
        <taxon>Asteroideae</taxon>
        <taxon>Anthemideae</taxon>
        <taxon>Anthemidinae</taxon>
        <taxon>Tanacetum</taxon>
    </lineage>
</organism>
<evidence type="ECO:0000313" key="2">
    <source>
        <dbReference type="EMBL" id="GJS51889.1"/>
    </source>
</evidence>